<organism evidence="1 2">
    <name type="scientific">Pteropus alecto</name>
    <name type="common">Black flying fox</name>
    <dbReference type="NCBI Taxonomy" id="9402"/>
    <lineage>
        <taxon>Eukaryota</taxon>
        <taxon>Metazoa</taxon>
        <taxon>Chordata</taxon>
        <taxon>Craniata</taxon>
        <taxon>Vertebrata</taxon>
        <taxon>Euteleostomi</taxon>
        <taxon>Mammalia</taxon>
        <taxon>Eutheria</taxon>
        <taxon>Laurasiatheria</taxon>
        <taxon>Chiroptera</taxon>
        <taxon>Yinpterochiroptera</taxon>
        <taxon>Pteropodoidea</taxon>
        <taxon>Pteropodidae</taxon>
        <taxon>Pteropodinae</taxon>
        <taxon>Pteropus</taxon>
    </lineage>
</organism>
<name>L5KGQ9_PTEAL</name>
<proteinExistence type="predicted"/>
<dbReference type="EMBL" id="KB030789">
    <property type="protein sequence ID" value="ELK09936.1"/>
    <property type="molecule type" value="Genomic_DNA"/>
</dbReference>
<dbReference type="InParanoid" id="L5KGQ9"/>
<dbReference type="Proteomes" id="UP000010552">
    <property type="component" value="Unassembled WGS sequence"/>
</dbReference>
<reference evidence="2" key="1">
    <citation type="journal article" date="2013" name="Science">
        <title>Comparative analysis of bat genomes provides insight into the evolution of flight and immunity.</title>
        <authorList>
            <person name="Zhang G."/>
            <person name="Cowled C."/>
            <person name="Shi Z."/>
            <person name="Huang Z."/>
            <person name="Bishop-Lilly K.A."/>
            <person name="Fang X."/>
            <person name="Wynne J.W."/>
            <person name="Xiong Z."/>
            <person name="Baker M.L."/>
            <person name="Zhao W."/>
            <person name="Tachedjian M."/>
            <person name="Zhu Y."/>
            <person name="Zhou P."/>
            <person name="Jiang X."/>
            <person name="Ng J."/>
            <person name="Yang L."/>
            <person name="Wu L."/>
            <person name="Xiao J."/>
            <person name="Feng Y."/>
            <person name="Chen Y."/>
            <person name="Sun X."/>
            <person name="Zhang Y."/>
            <person name="Marsh G.A."/>
            <person name="Crameri G."/>
            <person name="Broder C.C."/>
            <person name="Frey K.G."/>
            <person name="Wang L.F."/>
            <person name="Wang J."/>
        </authorList>
    </citation>
    <scope>NUCLEOTIDE SEQUENCE [LARGE SCALE GENOMIC DNA]</scope>
</reference>
<evidence type="ECO:0000313" key="2">
    <source>
        <dbReference type="Proteomes" id="UP000010552"/>
    </source>
</evidence>
<keyword evidence="2" id="KW-1185">Reference proteome</keyword>
<protein>
    <submittedName>
        <fullName evidence="1">Uncharacterized protein</fullName>
    </submittedName>
</protein>
<sequence>MREQNISQITMNGKWKQRLAVWTMNTASYDTRKKPVGAVYETMATETDCPLGGSGSLDPWRPGSWPPELSSSSFSVIALRMPAQGWEATDGGAERAEQIESVARIWAGLGKPAWTSRGCAGASLDTHLVGEGLAALWEAARNESPGAGSRGLQC</sequence>
<accession>L5KGQ9</accession>
<dbReference type="AlphaFoldDB" id="L5KGQ9"/>
<gene>
    <name evidence="1" type="ORF">PAL_GLEAN10013187</name>
</gene>
<evidence type="ECO:0000313" key="1">
    <source>
        <dbReference type="EMBL" id="ELK09936.1"/>
    </source>
</evidence>